<evidence type="ECO:0000256" key="1">
    <source>
        <dbReference type="SAM" id="Phobius"/>
    </source>
</evidence>
<keyword evidence="1" id="KW-0812">Transmembrane</keyword>
<evidence type="ECO:0000313" key="3">
    <source>
        <dbReference type="Proteomes" id="UP000689195"/>
    </source>
</evidence>
<dbReference type="AlphaFoldDB" id="A0A8S1U9X0"/>
<accession>A0A8S1U9X0</accession>
<protein>
    <recommendedName>
        <fullName evidence="4">Transmembrane protein</fullName>
    </recommendedName>
</protein>
<dbReference type="EMBL" id="CAJJDO010000035">
    <property type="protein sequence ID" value="CAD8160683.1"/>
    <property type="molecule type" value="Genomic_DNA"/>
</dbReference>
<evidence type="ECO:0008006" key="4">
    <source>
        <dbReference type="Google" id="ProtNLM"/>
    </source>
</evidence>
<comment type="caution">
    <text evidence="2">The sequence shown here is derived from an EMBL/GenBank/DDBJ whole genome shotgun (WGS) entry which is preliminary data.</text>
</comment>
<organism evidence="2 3">
    <name type="scientific">Paramecium pentaurelia</name>
    <dbReference type="NCBI Taxonomy" id="43138"/>
    <lineage>
        <taxon>Eukaryota</taxon>
        <taxon>Sar</taxon>
        <taxon>Alveolata</taxon>
        <taxon>Ciliophora</taxon>
        <taxon>Intramacronucleata</taxon>
        <taxon>Oligohymenophorea</taxon>
        <taxon>Peniculida</taxon>
        <taxon>Parameciidae</taxon>
        <taxon>Paramecium</taxon>
    </lineage>
</organism>
<feature type="transmembrane region" description="Helical" evidence="1">
    <location>
        <begin position="123"/>
        <end position="144"/>
    </location>
</feature>
<keyword evidence="1" id="KW-0472">Membrane</keyword>
<sequence length="152" mass="18429">MKITQNASQKLFVYNHNHNKNQPSKLKYHYTIYFNSHDSSIYQLKVKIKQITLIPNLIYVSFTVSFNKAFDQCVLQLFNFIYQLFSYSVIYQEPIYQYLDIQNYVSIQQLYIFQEFFRNRIQIFGIIIFILYFNLLFVTLSFILSKVSNYLK</sequence>
<proteinExistence type="predicted"/>
<gene>
    <name evidence="2" type="ORF">PPENT_87.1.T0350109</name>
</gene>
<keyword evidence="1" id="KW-1133">Transmembrane helix</keyword>
<evidence type="ECO:0000313" key="2">
    <source>
        <dbReference type="EMBL" id="CAD8160683.1"/>
    </source>
</evidence>
<keyword evidence="3" id="KW-1185">Reference proteome</keyword>
<reference evidence="2" key="1">
    <citation type="submission" date="2021-01" db="EMBL/GenBank/DDBJ databases">
        <authorList>
            <consortium name="Genoscope - CEA"/>
            <person name="William W."/>
        </authorList>
    </citation>
    <scope>NUCLEOTIDE SEQUENCE</scope>
</reference>
<name>A0A8S1U9X0_9CILI</name>
<dbReference type="Proteomes" id="UP000689195">
    <property type="component" value="Unassembled WGS sequence"/>
</dbReference>